<keyword evidence="17" id="KW-1185">Reference proteome</keyword>
<evidence type="ECO:0000256" key="5">
    <source>
        <dbReference type="ARBA" id="ARBA00022692"/>
    </source>
</evidence>
<dbReference type="PROSITE" id="PS51450">
    <property type="entry name" value="LRR"/>
    <property type="match status" value="1"/>
</dbReference>
<keyword evidence="12" id="KW-0407">Ion channel</keyword>
<organism evidence="16 17">
    <name type="scientific">Aphanomyces stellatus</name>
    <dbReference type="NCBI Taxonomy" id="120398"/>
    <lineage>
        <taxon>Eukaryota</taxon>
        <taxon>Sar</taxon>
        <taxon>Stramenopiles</taxon>
        <taxon>Oomycota</taxon>
        <taxon>Saprolegniomycetes</taxon>
        <taxon>Saprolegniales</taxon>
        <taxon>Verrucalvaceae</taxon>
        <taxon>Aphanomyces</taxon>
    </lineage>
</organism>
<evidence type="ECO:0000256" key="11">
    <source>
        <dbReference type="ARBA" id="ARBA00023157"/>
    </source>
</evidence>
<sequence length="657" mass="72023">MERFHETAFRFVVRQVSGHPTPLVPIPTLHIRESDLGMPSPPSSKPRRRPSVGQQLLAVAATTRFEKTKSWRAPENRLGRRTFAALWLATAFLHAVYVAHLVLLAYAHVAVPASARVAMGLPDDMTPAAVACVVVAALHLGGLVDMLRNRAPRRRVVRVSLQANAPLLVERPVHHRVYALYQHYFADDAMFGAQGHLFPLRMELQQAASIVSQTIQAVAVAHVSTHAAVTAAYGACIALSCVMAPLVFASSRLRPVVQRTLALLAPVALAATLECVLSWLQAVPYYAAKDDDDDHWSSRRRPWTAATAVLVAQDARLARRLFLTSVLTLVARLLPSMLVWWSLRYVEWILARAYDVRYCVVASLPRKTSLTPEQMRHKDPLHRLVLTCRVLAAAWGLAVLVLTAPAAPFRASCAATCRAKLAPVDAWTCHCLVQTVDCRRAGRNESWPPSLLVLTVVACDETSASLPPQLVGFHLAQASLEAWWPRLPPSLAFLSLVNVSRVPSALAVHVPSLVRFAMVNSSPSDRVIMDVAPWADSLELLAVDDCNMTSLPRHLARLTQLTTLSLRGNNLTTSIDEIANLPNLAVLDLSRNPSMAALPQGLDELSGLHTLHADMTNVSIVDASLLHAVADVSLMDTPYCEQRETQDPQANECEENR</sequence>
<dbReference type="EMBL" id="CAADRA010005561">
    <property type="protein sequence ID" value="VFT91221.1"/>
    <property type="molecule type" value="Genomic_DNA"/>
</dbReference>
<keyword evidence="11" id="KW-1015">Disulfide bond</keyword>
<evidence type="ECO:0000256" key="10">
    <source>
        <dbReference type="ARBA" id="ARBA00023136"/>
    </source>
</evidence>
<protein>
    <submittedName>
        <fullName evidence="16">Aste57867_14399 protein</fullName>
    </submittedName>
</protein>
<dbReference type="GO" id="GO:0034220">
    <property type="term" value="P:monoatomic ion transmembrane transport"/>
    <property type="evidence" value="ECO:0007669"/>
    <property type="project" value="UniProtKB-KW"/>
</dbReference>
<keyword evidence="2" id="KW-0813">Transport</keyword>
<dbReference type="OrthoDB" id="70344at2759"/>
<keyword evidence="7" id="KW-0677">Repeat</keyword>
<dbReference type="PANTHER" id="PTHR46473">
    <property type="entry name" value="GH08155P"/>
    <property type="match status" value="1"/>
</dbReference>
<evidence type="ECO:0000256" key="12">
    <source>
        <dbReference type="ARBA" id="ARBA00023303"/>
    </source>
</evidence>
<dbReference type="InterPro" id="IPR032675">
    <property type="entry name" value="LRR_dom_sf"/>
</dbReference>
<evidence type="ECO:0000256" key="6">
    <source>
        <dbReference type="ARBA" id="ARBA00022729"/>
    </source>
</evidence>
<dbReference type="EMBL" id="VJMH01005540">
    <property type="protein sequence ID" value="KAF0694723.1"/>
    <property type="molecule type" value="Genomic_DNA"/>
</dbReference>
<evidence type="ECO:0000313" key="17">
    <source>
        <dbReference type="Proteomes" id="UP000332933"/>
    </source>
</evidence>
<dbReference type="InterPro" id="IPR025875">
    <property type="entry name" value="Leu-rich_rpt_4"/>
</dbReference>
<keyword evidence="4" id="KW-0433">Leucine-rich repeat</keyword>
<evidence type="ECO:0000256" key="3">
    <source>
        <dbReference type="ARBA" id="ARBA00022475"/>
    </source>
</evidence>
<feature type="transmembrane region" description="Helical" evidence="14">
    <location>
        <begin position="128"/>
        <end position="147"/>
    </location>
</feature>
<evidence type="ECO:0000256" key="4">
    <source>
        <dbReference type="ARBA" id="ARBA00022614"/>
    </source>
</evidence>
<keyword evidence="10 14" id="KW-0472">Membrane</keyword>
<comment type="subcellular location">
    <subcellularLocation>
        <location evidence="1">Cell membrane</location>
        <topology evidence="1">Single-pass membrane protein</topology>
    </subcellularLocation>
</comment>
<reference evidence="15" key="2">
    <citation type="submission" date="2019-06" db="EMBL/GenBank/DDBJ databases">
        <title>Genomics analysis of Aphanomyces spp. identifies a new class of oomycete effector associated with host adaptation.</title>
        <authorList>
            <person name="Gaulin E."/>
        </authorList>
    </citation>
    <scope>NUCLEOTIDE SEQUENCE</scope>
    <source>
        <strain evidence="15">CBS 578.67</strain>
    </source>
</reference>
<evidence type="ECO:0000256" key="14">
    <source>
        <dbReference type="SAM" id="Phobius"/>
    </source>
</evidence>
<gene>
    <name evidence="16" type="primary">Aste57867_14399</name>
    <name evidence="15" type="ORF">As57867_014345</name>
    <name evidence="16" type="ORF">ASTE57867_14399</name>
</gene>
<evidence type="ECO:0000313" key="16">
    <source>
        <dbReference type="EMBL" id="VFT91221.1"/>
    </source>
</evidence>
<evidence type="ECO:0000256" key="7">
    <source>
        <dbReference type="ARBA" id="ARBA00022737"/>
    </source>
</evidence>
<keyword evidence="6" id="KW-0732">Signal</keyword>
<evidence type="ECO:0000313" key="15">
    <source>
        <dbReference type="EMBL" id="KAF0694723.1"/>
    </source>
</evidence>
<feature type="transmembrane region" description="Helical" evidence="14">
    <location>
        <begin position="321"/>
        <end position="343"/>
    </location>
</feature>
<feature type="region of interest" description="Disordered" evidence="13">
    <location>
        <begin position="33"/>
        <end position="53"/>
    </location>
</feature>
<dbReference type="InterPro" id="IPR051432">
    <property type="entry name" value="KCNMA1_auxiliary"/>
</dbReference>
<dbReference type="GO" id="GO:0005886">
    <property type="term" value="C:plasma membrane"/>
    <property type="evidence" value="ECO:0007669"/>
    <property type="project" value="UniProtKB-SubCell"/>
</dbReference>
<name>A0A485L289_9STRA</name>
<evidence type="ECO:0000256" key="2">
    <source>
        <dbReference type="ARBA" id="ARBA00022448"/>
    </source>
</evidence>
<dbReference type="Pfam" id="PF12799">
    <property type="entry name" value="LRR_4"/>
    <property type="match status" value="1"/>
</dbReference>
<keyword evidence="3" id="KW-1003">Cell membrane</keyword>
<evidence type="ECO:0000256" key="9">
    <source>
        <dbReference type="ARBA" id="ARBA00023065"/>
    </source>
</evidence>
<accession>A0A485L289</accession>
<evidence type="ECO:0000256" key="8">
    <source>
        <dbReference type="ARBA" id="ARBA00022989"/>
    </source>
</evidence>
<proteinExistence type="predicted"/>
<feature type="transmembrane region" description="Helical" evidence="14">
    <location>
        <begin position="384"/>
        <end position="407"/>
    </location>
</feature>
<keyword evidence="9" id="KW-0406">Ion transport</keyword>
<dbReference type="SUPFAM" id="SSF52058">
    <property type="entry name" value="L domain-like"/>
    <property type="match status" value="1"/>
</dbReference>
<evidence type="ECO:0000256" key="13">
    <source>
        <dbReference type="SAM" id="MobiDB-lite"/>
    </source>
</evidence>
<dbReference type="PANTHER" id="PTHR46473:SF10">
    <property type="entry name" value="LD45603P-RELATED"/>
    <property type="match status" value="1"/>
</dbReference>
<keyword evidence="5 14" id="KW-0812">Transmembrane</keyword>
<reference evidence="16 17" key="1">
    <citation type="submission" date="2019-03" db="EMBL/GenBank/DDBJ databases">
        <authorList>
            <person name="Gaulin E."/>
            <person name="Dumas B."/>
        </authorList>
    </citation>
    <scope>NUCLEOTIDE SEQUENCE [LARGE SCALE GENOMIC DNA]</scope>
    <source>
        <strain evidence="16">CBS 568.67</strain>
    </source>
</reference>
<feature type="transmembrane region" description="Helical" evidence="14">
    <location>
        <begin position="85"/>
        <end position="108"/>
    </location>
</feature>
<dbReference type="AlphaFoldDB" id="A0A485L289"/>
<evidence type="ECO:0000256" key="1">
    <source>
        <dbReference type="ARBA" id="ARBA00004162"/>
    </source>
</evidence>
<dbReference type="Gene3D" id="3.80.10.10">
    <property type="entry name" value="Ribonuclease Inhibitor"/>
    <property type="match status" value="1"/>
</dbReference>
<dbReference type="InterPro" id="IPR001611">
    <property type="entry name" value="Leu-rich_rpt"/>
</dbReference>
<dbReference type="Proteomes" id="UP000332933">
    <property type="component" value="Unassembled WGS sequence"/>
</dbReference>
<keyword evidence="8 14" id="KW-1133">Transmembrane helix</keyword>
<feature type="transmembrane region" description="Helical" evidence="14">
    <location>
        <begin position="261"/>
        <end position="280"/>
    </location>
</feature>